<feature type="domain" description="CCHC-type" evidence="3">
    <location>
        <begin position="112"/>
        <end position="128"/>
    </location>
</feature>
<evidence type="ECO:0000256" key="2">
    <source>
        <dbReference type="SAM" id="MobiDB-lite"/>
    </source>
</evidence>
<feature type="compositionally biased region" description="Low complexity" evidence="2">
    <location>
        <begin position="38"/>
        <end position="49"/>
    </location>
</feature>
<feature type="coiled-coil region" evidence="1">
    <location>
        <begin position="284"/>
        <end position="315"/>
    </location>
</feature>
<dbReference type="SUPFAM" id="SSF57756">
    <property type="entry name" value="Retrovirus zinc finger-like domains"/>
    <property type="match status" value="1"/>
</dbReference>
<evidence type="ECO:0000256" key="1">
    <source>
        <dbReference type="SAM" id="Coils"/>
    </source>
</evidence>
<organism evidence="4 5">
    <name type="scientific">Tanacetum coccineum</name>
    <dbReference type="NCBI Taxonomy" id="301880"/>
    <lineage>
        <taxon>Eukaryota</taxon>
        <taxon>Viridiplantae</taxon>
        <taxon>Streptophyta</taxon>
        <taxon>Embryophyta</taxon>
        <taxon>Tracheophyta</taxon>
        <taxon>Spermatophyta</taxon>
        <taxon>Magnoliopsida</taxon>
        <taxon>eudicotyledons</taxon>
        <taxon>Gunneridae</taxon>
        <taxon>Pentapetalae</taxon>
        <taxon>asterids</taxon>
        <taxon>campanulids</taxon>
        <taxon>Asterales</taxon>
        <taxon>Asteraceae</taxon>
        <taxon>Asteroideae</taxon>
        <taxon>Anthemideae</taxon>
        <taxon>Anthemidinae</taxon>
        <taxon>Tanacetum</taxon>
    </lineage>
</organism>
<dbReference type="SMART" id="SM00343">
    <property type="entry name" value="ZnF_C2HC"/>
    <property type="match status" value="1"/>
</dbReference>
<dbReference type="EMBL" id="BQNB010013550">
    <property type="protein sequence ID" value="GJT17356.1"/>
    <property type="molecule type" value="Genomic_DNA"/>
</dbReference>
<feature type="coiled-coil region" evidence="1">
    <location>
        <begin position="544"/>
        <end position="571"/>
    </location>
</feature>
<gene>
    <name evidence="4" type="ORF">Tco_0876062</name>
</gene>
<dbReference type="InterPro" id="IPR043502">
    <property type="entry name" value="DNA/RNA_pol_sf"/>
</dbReference>
<sequence>MQQPMQNPKDISDPTTIIDMALVLMAKAFTLNDTTPTNNNQRSSSNPSNMQIAQPGMNMDQDRQMLMVENNVRNQFRPNAVQNVGNHVVQNAVQNPARAEANGNGINGNQIRCYNCQGVDHYASNCTVKPRKRDAVYLQKQMQIAQKEEAGIQLTSEEFDFIAVAGACEETERANANCTLENNLQQASTSGTQSDKAPVYDSDGSAKVHLSKNCYDNDIFNMFTQEEQYTELLEPIPEPHQVQHNDSNVISAVSSVEQGRGTVEQHSATVEETRAYHESLFHNLAAKVEKVNSVNRKMKETNAELTTELARYKNQVKCFKISQEKYDKLERCYQKSVYQEQCLTKKINALHLSSGKQITALNEEISNLNKQLSKEKATVSSLQEEKKRLKSDFKIREDEFLDKQIQLENKIKELDNILVKIGQLIQTMHMLSPKPDSFYHTVQKMALEAAKFVRDFQSLAKEADESLAKHKALELEIERLLRAVVSQDIMSIVQNNSVVDTSNLQTELERTKERFENCIIKKENEYAKLWNDWYKKCEECKYDKISYDKAYNDMQQKIERLQAQLGDLKGKSKDTSCVSDTLDPLPQKLENENVELEFQVDCGDHYGDMCIFALNVSTMEPKNVKEAMTDPAWIDSMQEELLQFKRLVYWLPIARLEAIRIFLTYVAHKSFIVFQIDVKTTFLHGTLKEDVYVCQHEGFIDVDHPRHVYKLKKALYGLKQAPRAWYDDLSKFLQQMHFNKGTIDLTLFIRRLDDDILVVQVYVYDIIFGSTNPRYTQVFADLMKSRFAISMMGEMKFFLGLQVNQSPRRIFINQSNYVLEILENMEWKLVIPLKLQWRSKTSLALTRIGL</sequence>
<accession>A0ABQ5BU21</accession>
<evidence type="ECO:0000313" key="5">
    <source>
        <dbReference type="Proteomes" id="UP001151760"/>
    </source>
</evidence>
<dbReference type="SUPFAM" id="SSF56672">
    <property type="entry name" value="DNA/RNA polymerases"/>
    <property type="match status" value="1"/>
</dbReference>
<feature type="region of interest" description="Disordered" evidence="2">
    <location>
        <begin position="33"/>
        <end position="55"/>
    </location>
</feature>
<reference evidence="4" key="1">
    <citation type="journal article" date="2022" name="Int. J. Mol. Sci.">
        <title>Draft Genome of Tanacetum Coccineum: Genomic Comparison of Closely Related Tanacetum-Family Plants.</title>
        <authorList>
            <person name="Yamashiro T."/>
            <person name="Shiraishi A."/>
            <person name="Nakayama K."/>
            <person name="Satake H."/>
        </authorList>
    </citation>
    <scope>NUCLEOTIDE SEQUENCE</scope>
</reference>
<keyword evidence="5" id="KW-1185">Reference proteome</keyword>
<dbReference type="InterPro" id="IPR036875">
    <property type="entry name" value="Znf_CCHC_sf"/>
</dbReference>
<feature type="coiled-coil region" evidence="1">
    <location>
        <begin position="456"/>
        <end position="483"/>
    </location>
</feature>
<evidence type="ECO:0000313" key="4">
    <source>
        <dbReference type="EMBL" id="GJT17356.1"/>
    </source>
</evidence>
<comment type="caution">
    <text evidence="4">The sequence shown here is derived from an EMBL/GenBank/DDBJ whole genome shotgun (WGS) entry which is preliminary data.</text>
</comment>
<dbReference type="InterPro" id="IPR013103">
    <property type="entry name" value="RVT_2"/>
</dbReference>
<protein>
    <submittedName>
        <fullName evidence="4">Retrovirus-related pol polyprotein from transposon TNT 1-94</fullName>
    </submittedName>
</protein>
<dbReference type="Proteomes" id="UP001151760">
    <property type="component" value="Unassembled WGS sequence"/>
</dbReference>
<name>A0ABQ5BU21_9ASTR</name>
<feature type="coiled-coil region" evidence="1">
    <location>
        <begin position="358"/>
        <end position="399"/>
    </location>
</feature>
<evidence type="ECO:0000259" key="3">
    <source>
        <dbReference type="SMART" id="SM00343"/>
    </source>
</evidence>
<reference evidence="4" key="2">
    <citation type="submission" date="2022-01" db="EMBL/GenBank/DDBJ databases">
        <authorList>
            <person name="Yamashiro T."/>
            <person name="Shiraishi A."/>
            <person name="Satake H."/>
            <person name="Nakayama K."/>
        </authorList>
    </citation>
    <scope>NUCLEOTIDE SEQUENCE</scope>
</reference>
<dbReference type="Pfam" id="PF07727">
    <property type="entry name" value="RVT_2"/>
    <property type="match status" value="1"/>
</dbReference>
<dbReference type="Pfam" id="PF00098">
    <property type="entry name" value="zf-CCHC"/>
    <property type="match status" value="1"/>
</dbReference>
<dbReference type="InterPro" id="IPR001878">
    <property type="entry name" value="Znf_CCHC"/>
</dbReference>
<proteinExistence type="predicted"/>
<keyword evidence="1" id="KW-0175">Coiled coil</keyword>